<comment type="caution">
    <text evidence="5">The sequence shown here is derived from an EMBL/GenBank/DDBJ whole genome shotgun (WGS) entry which is preliminary data.</text>
</comment>
<dbReference type="InterPro" id="IPR040115">
    <property type="entry name" value="Lnp"/>
</dbReference>
<evidence type="ECO:0000259" key="4">
    <source>
        <dbReference type="Pfam" id="PF10058"/>
    </source>
</evidence>
<feature type="compositionally biased region" description="Low complexity" evidence="3">
    <location>
        <begin position="414"/>
        <end position="425"/>
    </location>
</feature>
<keyword evidence="2" id="KW-0175">Coiled coil</keyword>
<keyword evidence="6" id="KW-1185">Reference proteome</keyword>
<comment type="domain">
    <text evidence="1">The C4-type zinc finger motif is necessary both for its ER three-way tubular junction localization and formation.</text>
</comment>
<organism evidence="5 6">
    <name type="scientific">Cronartium quercuum f. sp. fusiforme G11</name>
    <dbReference type="NCBI Taxonomy" id="708437"/>
    <lineage>
        <taxon>Eukaryota</taxon>
        <taxon>Fungi</taxon>
        <taxon>Dikarya</taxon>
        <taxon>Basidiomycota</taxon>
        <taxon>Pucciniomycotina</taxon>
        <taxon>Pucciniomycetes</taxon>
        <taxon>Pucciniales</taxon>
        <taxon>Coleosporiaceae</taxon>
        <taxon>Cronartium</taxon>
    </lineage>
</organism>
<dbReference type="Proteomes" id="UP000886653">
    <property type="component" value="Unassembled WGS sequence"/>
</dbReference>
<sequence>MGILSLFKSQTQSNSPDVFEKELSELELKIERHQDRLQAIKERERTTTFVVTTYSLLFWCFYCLLWYLGLGWCYWKLSWKYRRLGYHNSSEPFTKLDQILELVPIVLVPIGLMFARQLCQSWYTRKHETEKVQLRQLQKQLREKVEELKKKTSYYTTRELLERYDDQLKTFTVRNDASIRTAVNRSPSISTPNTLRQRPPPSSTSPNPQLTTSISLNSMNAPQSNTGKPRNSNPAQLVSSPAGSNRGWADRFAEALLGDDEAKPETKYALICLKCFNHNGLVRQEELDTIQYVCPRCGTFNPSKTRRSHSPTLEGIPRSTSAHPSYGSKSRSRDLFSTFANENSKTLTDVDERIGQDDDEGNRISNKRVSTRKSLGIPISSSTGKLVQQKRSTSSTLHDKRTRNPSDDLPALPPSRNSSSSSLSSKLDAEGDVGVELDVDKPQIDSIDQPDT</sequence>
<dbReference type="InterPro" id="IPR019273">
    <property type="entry name" value="Lunapark_Znf"/>
</dbReference>
<comment type="caution">
    <text evidence="1">Lacks conserved residue(s) required for the propagation of feature annotation.</text>
</comment>
<keyword evidence="1" id="KW-0862">Zinc</keyword>
<feature type="region of interest" description="Disordered" evidence="3">
    <location>
        <begin position="347"/>
        <end position="452"/>
    </location>
</feature>
<dbReference type="AlphaFoldDB" id="A0A9P6T8C1"/>
<dbReference type="GO" id="GO:0071788">
    <property type="term" value="P:endoplasmic reticulum tubular network maintenance"/>
    <property type="evidence" value="ECO:0007669"/>
    <property type="project" value="UniProtKB-UniRule"/>
</dbReference>
<proteinExistence type="inferred from homology"/>
<feature type="compositionally biased region" description="Polar residues" evidence="3">
    <location>
        <begin position="318"/>
        <end position="329"/>
    </location>
</feature>
<feature type="compositionally biased region" description="Polar residues" evidence="3">
    <location>
        <begin position="182"/>
        <end position="196"/>
    </location>
</feature>
<evidence type="ECO:0000256" key="2">
    <source>
        <dbReference type="SAM" id="Coils"/>
    </source>
</evidence>
<name>A0A9P6T8C1_9BASI</name>
<evidence type="ECO:0000313" key="6">
    <source>
        <dbReference type="Proteomes" id="UP000886653"/>
    </source>
</evidence>
<evidence type="ECO:0000256" key="1">
    <source>
        <dbReference type="RuleBase" id="RU367073"/>
    </source>
</evidence>
<feature type="compositionally biased region" description="Polar residues" evidence="3">
    <location>
        <begin position="379"/>
        <end position="396"/>
    </location>
</feature>
<feature type="region of interest" description="Disordered" evidence="3">
    <location>
        <begin position="182"/>
        <end position="244"/>
    </location>
</feature>
<dbReference type="OrthoDB" id="1725934at2759"/>
<feature type="region of interest" description="Disordered" evidence="3">
    <location>
        <begin position="300"/>
        <end position="332"/>
    </location>
</feature>
<keyword evidence="1" id="KW-0863">Zinc-finger</keyword>
<dbReference type="EMBL" id="MU167348">
    <property type="protein sequence ID" value="KAG0142435.1"/>
    <property type="molecule type" value="Genomic_DNA"/>
</dbReference>
<evidence type="ECO:0000313" key="5">
    <source>
        <dbReference type="EMBL" id="KAG0142435.1"/>
    </source>
</evidence>
<keyword evidence="1" id="KW-0472">Membrane</keyword>
<feature type="compositionally biased region" description="Polar residues" evidence="3">
    <location>
        <begin position="204"/>
        <end position="243"/>
    </location>
</feature>
<dbReference type="PANTHER" id="PTHR22166">
    <property type="entry name" value="ENDOPLASMIC RETICULUM JUNCTION FORMATION PROTEIN LUNAPARK"/>
    <property type="match status" value="1"/>
</dbReference>
<feature type="compositionally biased region" description="Basic and acidic residues" evidence="3">
    <location>
        <begin position="397"/>
        <end position="406"/>
    </location>
</feature>
<reference evidence="5" key="1">
    <citation type="submission" date="2013-11" db="EMBL/GenBank/DDBJ databases">
        <title>Genome sequence of the fusiform rust pathogen reveals effectors for host alternation and coevolution with pine.</title>
        <authorList>
            <consortium name="DOE Joint Genome Institute"/>
            <person name="Smith K."/>
            <person name="Pendleton A."/>
            <person name="Kubisiak T."/>
            <person name="Anderson C."/>
            <person name="Salamov A."/>
            <person name="Aerts A."/>
            <person name="Riley R."/>
            <person name="Clum A."/>
            <person name="Lindquist E."/>
            <person name="Ence D."/>
            <person name="Campbell M."/>
            <person name="Kronenberg Z."/>
            <person name="Feau N."/>
            <person name="Dhillon B."/>
            <person name="Hamelin R."/>
            <person name="Burleigh J."/>
            <person name="Smith J."/>
            <person name="Yandell M."/>
            <person name="Nelson C."/>
            <person name="Grigoriev I."/>
            <person name="Davis J."/>
        </authorList>
    </citation>
    <scope>NUCLEOTIDE SEQUENCE</scope>
    <source>
        <strain evidence="5">G11</strain>
    </source>
</reference>
<dbReference type="GO" id="GO:0098826">
    <property type="term" value="C:endoplasmic reticulum tubular network membrane"/>
    <property type="evidence" value="ECO:0007669"/>
    <property type="project" value="UniProtKB-UniRule"/>
</dbReference>
<evidence type="ECO:0000256" key="3">
    <source>
        <dbReference type="SAM" id="MobiDB-lite"/>
    </source>
</evidence>
<feature type="domain" description="Lunapark zinc ribbon" evidence="4">
    <location>
        <begin position="248"/>
        <end position="301"/>
    </location>
</feature>
<keyword evidence="1" id="KW-0256">Endoplasmic reticulum</keyword>
<protein>
    <recommendedName>
        <fullName evidence="1">Endoplasmic reticulum junction formation protein lunapark</fullName>
    </recommendedName>
</protein>
<dbReference type="GO" id="GO:0008270">
    <property type="term" value="F:zinc ion binding"/>
    <property type="evidence" value="ECO:0007669"/>
    <property type="project" value="UniProtKB-KW"/>
</dbReference>
<keyword evidence="1" id="KW-1133">Transmembrane helix</keyword>
<accession>A0A9P6T8C1</accession>
<comment type="subcellular location">
    <subcellularLocation>
        <location evidence="1">Endoplasmic reticulum membrane</location>
        <topology evidence="1">Multi-pass membrane protein</topology>
    </subcellularLocation>
</comment>
<dbReference type="Pfam" id="PF10058">
    <property type="entry name" value="Zn_ribbon_10"/>
    <property type="match status" value="1"/>
</dbReference>
<dbReference type="PANTHER" id="PTHR22166:SF12">
    <property type="entry name" value="ENDOPLASMIC RETICULUM JUNCTION FORMATION PROTEIN LUNAPARK"/>
    <property type="match status" value="1"/>
</dbReference>
<gene>
    <name evidence="5" type="ORF">CROQUDRAFT_662511</name>
</gene>
<feature type="coiled-coil region" evidence="2">
    <location>
        <begin position="124"/>
        <end position="154"/>
    </location>
</feature>
<keyword evidence="1" id="KW-0479">Metal-binding</keyword>
<comment type="similarity">
    <text evidence="1">Belongs to the lunapark family.</text>
</comment>
<comment type="function">
    <text evidence="1">Plays a role in determining ER morphology.</text>
</comment>
<keyword evidence="1" id="KW-0812">Transmembrane</keyword>
<dbReference type="GO" id="GO:1903373">
    <property type="term" value="P:positive regulation of endoplasmic reticulum tubular network organization"/>
    <property type="evidence" value="ECO:0007669"/>
    <property type="project" value="UniProtKB-UniRule"/>
</dbReference>
<feature type="transmembrane region" description="Helical" evidence="1">
    <location>
        <begin position="56"/>
        <end position="75"/>
    </location>
</feature>